<proteinExistence type="predicted"/>
<evidence type="ECO:0000313" key="1">
    <source>
        <dbReference type="EMBL" id="SCV99605.1"/>
    </source>
</evidence>
<reference evidence="1 2" key="1">
    <citation type="submission" date="2016-03" db="EMBL/GenBank/DDBJ databases">
        <authorList>
            <person name="Devillers H."/>
        </authorList>
    </citation>
    <scope>NUCLEOTIDE SEQUENCE [LARGE SCALE GENOMIC DNA]</scope>
    <source>
        <strain evidence="1">CBS 6772</strain>
    </source>
</reference>
<name>A0A1G4M780_LACFM</name>
<evidence type="ECO:0000313" key="2">
    <source>
        <dbReference type="Proteomes" id="UP000190831"/>
    </source>
</evidence>
<keyword evidence="2" id="KW-1185">Reference proteome</keyword>
<organism evidence="1 2">
    <name type="scientific">Lachancea fermentati</name>
    <name type="common">Zygosaccharomyces fermentati</name>
    <dbReference type="NCBI Taxonomy" id="4955"/>
    <lineage>
        <taxon>Eukaryota</taxon>
        <taxon>Fungi</taxon>
        <taxon>Dikarya</taxon>
        <taxon>Ascomycota</taxon>
        <taxon>Saccharomycotina</taxon>
        <taxon>Saccharomycetes</taxon>
        <taxon>Saccharomycetales</taxon>
        <taxon>Saccharomycetaceae</taxon>
        <taxon>Lachancea</taxon>
    </lineage>
</organism>
<dbReference type="AlphaFoldDB" id="A0A1G4M780"/>
<dbReference type="Proteomes" id="UP000190831">
    <property type="component" value="Chromosome A"/>
</dbReference>
<accession>A0A1G4M780</accession>
<protein>
    <submittedName>
        <fullName evidence="1">LAFE_0A06876g1_1</fullName>
    </submittedName>
</protein>
<dbReference type="EMBL" id="LT598487">
    <property type="protein sequence ID" value="SCV99605.1"/>
    <property type="molecule type" value="Genomic_DNA"/>
</dbReference>
<sequence>MTTAAIATRAACGPAVLLLSSVHRRDSGPGECGSGRQAGLRQRPSLRRVYRHNGRACGVSRGLEPALCMRRLSAERRLRLPASIPTGVLILHGARCCESEFGANSSVLGRRGSAEFCRTGVWSVLSLLSLLSSLSSLSLKWTPHHEFLTPRFPAFSGYTAACRTANCGATRCPVCRGFHVRRAPCSGPLIAHREAVSCVNIVARSLK</sequence>
<gene>
    <name evidence="1" type="ORF">LAFE_0A06876G</name>
</gene>